<feature type="domain" description="HTH cro/C1-type" evidence="2">
    <location>
        <begin position="31"/>
        <end position="70"/>
    </location>
</feature>
<dbReference type="Proteomes" id="UP000606580">
    <property type="component" value="Unassembled WGS sequence"/>
</dbReference>
<comment type="caution">
    <text evidence="3">The sequence shown here is derived from an EMBL/GenBank/DDBJ whole genome shotgun (WGS) entry which is preliminary data.</text>
</comment>
<organism evidence="3 4">
    <name type="scientific">Candidatus Ethanoperedens thermophilum</name>
    <dbReference type="NCBI Taxonomy" id="2766897"/>
    <lineage>
        <taxon>Archaea</taxon>
        <taxon>Methanobacteriati</taxon>
        <taxon>Methanobacteriota</taxon>
        <taxon>Stenosarchaea group</taxon>
        <taxon>Methanomicrobia</taxon>
        <taxon>Methanosarcinales</taxon>
        <taxon>Methanosarcinales incertae sedis</taxon>
        <taxon>GOM Arc I cluster</taxon>
        <taxon>Candidatus Ethanoperedens</taxon>
    </lineage>
</organism>
<dbReference type="AlphaFoldDB" id="A0A848DB78"/>
<evidence type="ECO:0000313" key="4">
    <source>
        <dbReference type="Proteomes" id="UP000606580"/>
    </source>
</evidence>
<proteinExistence type="inferred from homology"/>
<dbReference type="Gene3D" id="1.10.10.2910">
    <property type="match status" value="1"/>
</dbReference>
<evidence type="ECO:0000313" key="3">
    <source>
        <dbReference type="EMBL" id="NMG83471.1"/>
    </source>
</evidence>
<dbReference type="InterPro" id="IPR052345">
    <property type="entry name" value="Rad_response_metalloprotease"/>
</dbReference>
<dbReference type="PANTHER" id="PTHR43236:SF2">
    <property type="entry name" value="BLL0069 PROTEIN"/>
    <property type="match status" value="1"/>
</dbReference>
<dbReference type="EMBL" id="WNEG01000085">
    <property type="protein sequence ID" value="NMG83471.1"/>
    <property type="molecule type" value="Genomic_DNA"/>
</dbReference>
<dbReference type="Gene3D" id="1.10.260.40">
    <property type="entry name" value="lambda repressor-like DNA-binding domains"/>
    <property type="match status" value="1"/>
</dbReference>
<name>A0A848DB78_9EURY</name>
<accession>A0A848DB78</accession>
<dbReference type="Pfam" id="PF06114">
    <property type="entry name" value="Peptidase_M78"/>
    <property type="match status" value="1"/>
</dbReference>
<comment type="similarity">
    <text evidence="1">Belongs to the short-chain fatty acyl-CoA assimilation regulator (ScfR) family.</text>
</comment>
<protein>
    <submittedName>
        <fullName evidence="3">ImmA/IrrE family metallo-endopeptidase</fullName>
    </submittedName>
</protein>
<dbReference type="CDD" id="cd00093">
    <property type="entry name" value="HTH_XRE"/>
    <property type="match status" value="1"/>
</dbReference>
<dbReference type="InterPro" id="IPR010982">
    <property type="entry name" value="Lambda_DNA-bd_dom_sf"/>
</dbReference>
<gene>
    <name evidence="3" type="ORF">GIS02_04610</name>
</gene>
<reference evidence="3" key="1">
    <citation type="journal article" date="2020" name="MBio">
        <title>'Candidatus Ethanoperedens,' a Thermophilic Genus of Archaea Mediating the Anaerobic Oxidation of Ethane.</title>
        <authorList>
            <person name="Hahn C.J."/>
            <person name="Laso-Perez R."/>
            <person name="Vulcano F."/>
            <person name="Vaziourakis K.M."/>
            <person name="Stokke R."/>
            <person name="Steen I.H."/>
            <person name="Teske A."/>
            <person name="Boetius A."/>
            <person name="Liebeke M."/>
            <person name="Amann R."/>
            <person name="Knittel K."/>
            <person name="Wegener G."/>
        </authorList>
    </citation>
    <scope>NUCLEOTIDE SEQUENCE</scope>
    <source>
        <strain evidence="3">GoM-Arc1-LC-WB58</strain>
    </source>
</reference>
<dbReference type="PANTHER" id="PTHR43236">
    <property type="entry name" value="ANTITOXIN HIGA1"/>
    <property type="match status" value="1"/>
</dbReference>
<evidence type="ECO:0000256" key="1">
    <source>
        <dbReference type="ARBA" id="ARBA00007227"/>
    </source>
</evidence>
<dbReference type="PROSITE" id="PS50943">
    <property type="entry name" value="HTH_CROC1"/>
    <property type="match status" value="1"/>
</dbReference>
<dbReference type="InterPro" id="IPR010359">
    <property type="entry name" value="IrrE_HExxH"/>
</dbReference>
<dbReference type="InterPro" id="IPR001387">
    <property type="entry name" value="Cro/C1-type_HTH"/>
</dbReference>
<sequence length="390" mass="45612">MSERIPVNPDVLRWARETSGYSIEDVVDKIKRIHVTVEVVQDWENGNASPSYPQLEKLAYEIFKRPLALFFFPEPPEEETPRQSFRTLPQEEINLLKPKLLYLIRKAMVFRENLKELYDYVNPARKKICTDFEVKSSDSVSDVTKEVRKYLGVSPDEQYALESYEDAFKYWRNLLEEHGIFIFKDAFEDDEFSGFCLYDDEFPIIYINNSQAKSRQIFTLFHELAHLLFRTGGVDLRHDDFVRRMRGVNKRIEVFCNEFAGELLVPSEDVQKDLRNKSIDDDLLSVIAKKYSVSREVILRKCFDLGYVNQAFYNANVREWETERSGYGSSGSGGNYYWTQKAYLGEHYIEAAFSKYYQGVISKSQLSDYLGMKEANVLKFEDHLLRGADV</sequence>
<dbReference type="GO" id="GO:0003677">
    <property type="term" value="F:DNA binding"/>
    <property type="evidence" value="ECO:0007669"/>
    <property type="project" value="InterPro"/>
</dbReference>
<evidence type="ECO:0000259" key="2">
    <source>
        <dbReference type="PROSITE" id="PS50943"/>
    </source>
</evidence>
<dbReference type="SUPFAM" id="SSF47413">
    <property type="entry name" value="lambda repressor-like DNA-binding domains"/>
    <property type="match status" value="1"/>
</dbReference>